<keyword evidence="2" id="KW-1133">Transmembrane helix</keyword>
<feature type="transmembrane region" description="Helical" evidence="2">
    <location>
        <begin position="645"/>
        <end position="667"/>
    </location>
</feature>
<keyword evidence="2" id="KW-0812">Transmembrane</keyword>
<dbReference type="InterPro" id="IPR001623">
    <property type="entry name" value="DnaJ_domain"/>
</dbReference>
<dbReference type="InterPro" id="IPR036869">
    <property type="entry name" value="J_dom_sf"/>
</dbReference>
<feature type="compositionally biased region" description="Polar residues" evidence="1">
    <location>
        <begin position="583"/>
        <end position="592"/>
    </location>
</feature>
<evidence type="ECO:0000256" key="1">
    <source>
        <dbReference type="SAM" id="MobiDB-lite"/>
    </source>
</evidence>
<dbReference type="InterPro" id="IPR025344">
    <property type="entry name" value="CDP1-like_IMS"/>
</dbReference>
<protein>
    <submittedName>
        <fullName evidence="4">IMS domain-containing protein</fullName>
    </submittedName>
</protein>
<dbReference type="Pfam" id="PF13355">
    <property type="entry name" value="ARC6-like_IMS"/>
    <property type="match status" value="1"/>
</dbReference>
<organism evidence="4">
    <name type="scientific">Planktothricoides raciborskii GIHE-MW2</name>
    <dbReference type="NCBI Taxonomy" id="2792601"/>
    <lineage>
        <taxon>Bacteria</taxon>
        <taxon>Bacillati</taxon>
        <taxon>Cyanobacteriota</taxon>
        <taxon>Cyanophyceae</taxon>
        <taxon>Oscillatoriophycideae</taxon>
        <taxon>Oscillatoriales</taxon>
        <taxon>Oscillatoriaceae</taxon>
        <taxon>Planktothricoides</taxon>
    </lineage>
</organism>
<dbReference type="EMBL" id="CP159837">
    <property type="protein sequence ID" value="XCM36699.1"/>
    <property type="molecule type" value="Genomic_DNA"/>
</dbReference>
<evidence type="ECO:0000313" key="4">
    <source>
        <dbReference type="EMBL" id="XCM36699.1"/>
    </source>
</evidence>
<feature type="region of interest" description="Disordered" evidence="1">
    <location>
        <begin position="489"/>
        <end position="628"/>
    </location>
</feature>
<dbReference type="Gene3D" id="1.10.287.110">
    <property type="entry name" value="DnaJ domain"/>
    <property type="match status" value="1"/>
</dbReference>
<name>A0AAU8JDX2_9CYAN</name>
<dbReference type="InterPro" id="IPR057137">
    <property type="entry name" value="CDP1-like_a_solenoid_2"/>
</dbReference>
<accession>A0AAU8JDX2</accession>
<gene>
    <name evidence="4" type="ORF">ABWT76_005473</name>
</gene>
<feature type="compositionally biased region" description="Polar residues" evidence="1">
    <location>
        <begin position="492"/>
        <end position="514"/>
    </location>
</feature>
<dbReference type="SMART" id="SM00271">
    <property type="entry name" value="DnaJ"/>
    <property type="match status" value="1"/>
</dbReference>
<dbReference type="CDD" id="cd06257">
    <property type="entry name" value="DnaJ"/>
    <property type="match status" value="1"/>
</dbReference>
<feature type="compositionally biased region" description="Low complexity" evidence="1">
    <location>
        <begin position="515"/>
        <end position="552"/>
    </location>
</feature>
<dbReference type="InterPro" id="IPR058032">
    <property type="entry name" value="CDP1-like_a_solenoid_1"/>
</dbReference>
<reference evidence="4" key="1">
    <citation type="submission" date="2024-07" db="EMBL/GenBank/DDBJ databases">
        <authorList>
            <person name="Kim Y.J."/>
            <person name="Jeong J.Y."/>
        </authorList>
    </citation>
    <scope>NUCLEOTIDE SEQUENCE</scope>
    <source>
        <strain evidence="4">GIHE-MW2</strain>
    </source>
</reference>
<feature type="domain" description="J" evidence="3">
    <location>
        <begin position="6"/>
        <end position="70"/>
    </location>
</feature>
<evidence type="ECO:0000256" key="2">
    <source>
        <dbReference type="SAM" id="Phobius"/>
    </source>
</evidence>
<evidence type="ECO:0000259" key="3">
    <source>
        <dbReference type="PROSITE" id="PS50076"/>
    </source>
</evidence>
<dbReference type="AlphaFoldDB" id="A0AAU8JDX2"/>
<sequence length="838" mass="93235">MLVPLDYYRILGLPIQATAEQLQQAHRDRSRQYPRREYSDIAIDLRKQLIDEAYAILSDPEERQIYDASFLAKTYNEMESGKQLEAKPSINRTQPGSADFDPHTPSIGIEPQQLVGALLILQELGEYELVLKLGLPHLGANNANNISQKPGFYVEAGGATDISHRNPVSKFGDPQLVVPDIVLTLALACLELGREQWQQGQYQKAATSLETGQELLLREELFPSVRGEIQADLYKLRPYRILELLALPESKVKERRHGLELLRDMLEERQGIDGSGDDRSGLNVDDFLRFIQQLRSHLTAGEQQELFEAEARRPSAVATYLAVYALIARGFANRQPALIRRASLMLTHLARRQDVHLEQAVCALLLGQTEQASHALDLTQEHDVLEFIRENSKDSPDLLPGLCLYGERWLQSEVFPYFRDLLQAQVSLKDYFADPNCQAYLESLPESSVDEANQWMVVPPPKSPITVGLPQPAAYREPTLTMPSLSERMAESNATNATSGQSPSNGIIAGSSSQSPRGSVTSGGTTPTTISSPLPSAIRNPSPSKVPVSTPSPSLPADRSSRPISRPLETTGNIRNRVASADTFRSNSVSGETRSEDKSRLPIAARVGTPPYPPQSSGTSPRSAAKSSKKSSEALMIKGLKVERLVLVGAVGLVGIWLFWSLLRAIFFSGPTLKGEQLQIYLSDVNLADKSAVIPIPDPQKSAAPSGNTELNQQQATQVIQQWFALKSQALGPQHQFEQLNTILLDPALSSWRETAQLAKQQNWYWEYQQHQLNVRQIEVNKTDPNQATVEVDVTEVGKLYEGGQFVRDGNEQLRVRYELVRDKNNGQWRLRNWEILQ</sequence>
<dbReference type="PROSITE" id="PS50076">
    <property type="entry name" value="DNAJ_2"/>
    <property type="match status" value="1"/>
</dbReference>
<dbReference type="InterPro" id="IPR044685">
    <property type="entry name" value="CPD1-like"/>
</dbReference>
<dbReference type="SUPFAM" id="SSF46565">
    <property type="entry name" value="Chaperone J-domain"/>
    <property type="match status" value="1"/>
</dbReference>
<dbReference type="Pfam" id="PF00226">
    <property type="entry name" value="DnaJ"/>
    <property type="match status" value="1"/>
</dbReference>
<feature type="region of interest" description="Disordered" evidence="1">
    <location>
        <begin position="81"/>
        <end position="106"/>
    </location>
</feature>
<dbReference type="Pfam" id="PF23468">
    <property type="entry name" value="ARC6"/>
    <property type="match status" value="1"/>
</dbReference>
<dbReference type="RefSeq" id="WP_054467565.1">
    <property type="nucleotide sequence ID" value="NZ_CP159837.1"/>
</dbReference>
<dbReference type="Pfam" id="PF25515">
    <property type="entry name" value="Arm_PDR"/>
    <property type="match status" value="1"/>
</dbReference>
<keyword evidence="2" id="KW-0472">Membrane</keyword>
<dbReference type="PANTHER" id="PTHR33925:SF1">
    <property type="entry name" value="PROTEIN ACCUMULATION AND REPLICATION OF CHLOROPLASTS 6, CHLOROPLASTIC"/>
    <property type="match status" value="1"/>
</dbReference>
<proteinExistence type="predicted"/>
<dbReference type="PANTHER" id="PTHR33925">
    <property type="entry name" value="PLASTID DIVISION PROTEIN CDP1, CHLOROPLASTIC-RELATED"/>
    <property type="match status" value="1"/>
</dbReference>